<dbReference type="AlphaFoldDB" id="A0A9N9Q3N7"/>
<sequence>MATDSLPYEIKRMIFDYLNLSIVKALRLVSKSWSIVGTEFLFPATYHVRSFTKDILRLIEISQSPNFSHQFTKSTKEITFQITDWLPDKLHDEIGHRYTTSRFLELRGYNRHVTTVEG</sequence>
<evidence type="ECO:0000259" key="1">
    <source>
        <dbReference type="PROSITE" id="PS50181"/>
    </source>
</evidence>
<dbReference type="InterPro" id="IPR001810">
    <property type="entry name" value="F-box_dom"/>
</dbReference>
<dbReference type="PROSITE" id="PS50181">
    <property type="entry name" value="FBOX"/>
    <property type="match status" value="1"/>
</dbReference>
<evidence type="ECO:0000313" key="2">
    <source>
        <dbReference type="EMBL" id="CAG8973577.1"/>
    </source>
</evidence>
<dbReference type="EMBL" id="CAJVRM010000075">
    <property type="protein sequence ID" value="CAG8973577.1"/>
    <property type="molecule type" value="Genomic_DNA"/>
</dbReference>
<dbReference type="OrthoDB" id="3550132at2759"/>
<name>A0A9N9Q3N7_9HELO</name>
<proteinExistence type="predicted"/>
<accession>A0A9N9Q3N7</accession>
<dbReference type="SUPFAM" id="SSF81383">
    <property type="entry name" value="F-box domain"/>
    <property type="match status" value="1"/>
</dbReference>
<protein>
    <recommendedName>
        <fullName evidence="1">F-box domain-containing protein</fullName>
    </recommendedName>
</protein>
<dbReference type="InterPro" id="IPR036047">
    <property type="entry name" value="F-box-like_dom_sf"/>
</dbReference>
<dbReference type="CDD" id="cd09917">
    <property type="entry name" value="F-box_SF"/>
    <property type="match status" value="1"/>
</dbReference>
<keyword evidence="3" id="KW-1185">Reference proteome</keyword>
<feature type="domain" description="F-box" evidence="1">
    <location>
        <begin position="1"/>
        <end position="45"/>
    </location>
</feature>
<comment type="caution">
    <text evidence="2">The sequence shown here is derived from an EMBL/GenBank/DDBJ whole genome shotgun (WGS) entry which is preliminary data.</text>
</comment>
<gene>
    <name evidence="2" type="ORF">HYALB_00009645</name>
</gene>
<dbReference type="Pfam" id="PF00646">
    <property type="entry name" value="F-box"/>
    <property type="match status" value="1"/>
</dbReference>
<reference evidence="2" key="1">
    <citation type="submission" date="2021-07" db="EMBL/GenBank/DDBJ databases">
        <authorList>
            <person name="Durling M."/>
        </authorList>
    </citation>
    <scope>NUCLEOTIDE SEQUENCE</scope>
</reference>
<evidence type="ECO:0000313" key="3">
    <source>
        <dbReference type="Proteomes" id="UP000701801"/>
    </source>
</evidence>
<dbReference type="Proteomes" id="UP000701801">
    <property type="component" value="Unassembled WGS sequence"/>
</dbReference>
<organism evidence="2 3">
    <name type="scientific">Hymenoscyphus albidus</name>
    <dbReference type="NCBI Taxonomy" id="595503"/>
    <lineage>
        <taxon>Eukaryota</taxon>
        <taxon>Fungi</taxon>
        <taxon>Dikarya</taxon>
        <taxon>Ascomycota</taxon>
        <taxon>Pezizomycotina</taxon>
        <taxon>Leotiomycetes</taxon>
        <taxon>Helotiales</taxon>
        <taxon>Helotiaceae</taxon>
        <taxon>Hymenoscyphus</taxon>
    </lineage>
</organism>